<accession>A0A6B8VSE2</accession>
<sequence>MVSSYQPQKRSGPGVLSILLAVVLIGLIVAAVIIGRGGGKQVISTGGTTTVRVVAGSEKIPYFQDPDVVKRLDELGLKVEATSSGSRKIATRSDLKEFDAAFPSSAPAAEKISRETQPKGIYSPFHSPMAVATFDPILGSLEKQQVAMQRDGVWYLNVEKYLELASSGKRWRDIAPEFPSPLAVQISSTDIRSSNSAAMYLSVAAWVANGGNVPATDQEVSKVVNKVSPLFTHQGFTGGSSAGPFAEYLTQGMGARPMVLIYEAQFIGQQISAPNTVGQNMKLMYLDPTISSQHTLLAYSDGGDKLGEALATDATLQRLAAEHGFRPNSPGVFNEVLKDKGMATPPEFLATINPPDFDRLEQLIEGVSAQYNGSAPPEGAPEQ</sequence>
<dbReference type="AlphaFoldDB" id="A0A6B8VSE2"/>
<dbReference type="RefSeq" id="WP_156192286.1">
    <property type="nucleotide sequence ID" value="NZ_CP046452.1"/>
</dbReference>
<reference evidence="3" key="1">
    <citation type="submission" date="2019-11" db="EMBL/GenBank/DDBJ databases">
        <title>Complete genome sequence of Corynebacterium kalinowskii 1959, a novel Corynebacterium species isolated from soil of a small paddock in Vilsendorf, Germany.</title>
        <authorList>
            <person name="Schaffert L."/>
            <person name="Ruwe M."/>
            <person name="Milse J."/>
            <person name="Hanuschka K."/>
            <person name="Ortseifen V."/>
            <person name="Droste J."/>
            <person name="Brandt D."/>
            <person name="Schlueter L."/>
            <person name="Kutter Y."/>
            <person name="Vinke S."/>
            <person name="Viehoefer P."/>
            <person name="Jacob L."/>
            <person name="Luebke N.-C."/>
            <person name="Schulte-Berndt E."/>
            <person name="Hain C."/>
            <person name="Linder M."/>
            <person name="Schmidt P."/>
            <person name="Wollenschlaeger L."/>
            <person name="Luttermann T."/>
            <person name="Thieme E."/>
            <person name="Hassa J."/>
            <person name="Haak M."/>
            <person name="Wittchen M."/>
            <person name="Mentz A."/>
            <person name="Persicke M."/>
            <person name="Busche T."/>
            <person name="Ruckert C."/>
        </authorList>
    </citation>
    <scope>NUCLEOTIDE SEQUENCE [LARGE SCALE GENOMIC DNA]</scope>
    <source>
        <strain evidence="3">1959</strain>
    </source>
</reference>
<gene>
    <name evidence="2" type="ORF">CKALI_05205</name>
</gene>
<evidence type="ECO:0000256" key="1">
    <source>
        <dbReference type="SAM" id="Phobius"/>
    </source>
</evidence>
<keyword evidence="3" id="KW-1185">Reference proteome</keyword>
<name>A0A6B8VSE2_9CORY</name>
<protein>
    <submittedName>
        <fullName evidence="2">Uncharacterized protein</fullName>
    </submittedName>
</protein>
<keyword evidence="1" id="KW-0812">Transmembrane</keyword>
<feature type="transmembrane region" description="Helical" evidence="1">
    <location>
        <begin position="12"/>
        <end position="34"/>
    </location>
</feature>
<evidence type="ECO:0000313" key="2">
    <source>
        <dbReference type="EMBL" id="QGU01915.1"/>
    </source>
</evidence>
<dbReference type="EMBL" id="CP046452">
    <property type="protein sequence ID" value="QGU01915.1"/>
    <property type="molecule type" value="Genomic_DNA"/>
</dbReference>
<dbReference type="Proteomes" id="UP000427071">
    <property type="component" value="Chromosome"/>
</dbReference>
<keyword evidence="1" id="KW-1133">Transmembrane helix</keyword>
<keyword evidence="1" id="KW-0472">Membrane</keyword>
<dbReference type="KEGG" id="ckw:CKALI_05205"/>
<organism evidence="2 3">
    <name type="scientific">Corynebacterium kalinowskii</name>
    <dbReference type="NCBI Taxonomy" id="2675216"/>
    <lineage>
        <taxon>Bacteria</taxon>
        <taxon>Bacillati</taxon>
        <taxon>Actinomycetota</taxon>
        <taxon>Actinomycetes</taxon>
        <taxon>Mycobacteriales</taxon>
        <taxon>Corynebacteriaceae</taxon>
        <taxon>Corynebacterium</taxon>
    </lineage>
</organism>
<proteinExistence type="predicted"/>
<evidence type="ECO:0000313" key="3">
    <source>
        <dbReference type="Proteomes" id="UP000427071"/>
    </source>
</evidence>